<dbReference type="Proteomes" id="UP000234483">
    <property type="component" value="Unassembled WGS sequence"/>
</dbReference>
<dbReference type="RefSeq" id="WP_101711889.1">
    <property type="nucleotide sequence ID" value="NZ_CP026100.1"/>
</dbReference>
<proteinExistence type="inferred from homology"/>
<evidence type="ECO:0000313" key="5">
    <source>
        <dbReference type="Proteomes" id="UP000234483"/>
    </source>
</evidence>
<keyword evidence="4" id="KW-0378">Hydrolase</keyword>
<evidence type="ECO:0000259" key="2">
    <source>
        <dbReference type="Pfam" id="PF04909"/>
    </source>
</evidence>
<dbReference type="Pfam" id="PF04909">
    <property type="entry name" value="Amidohydro_2"/>
    <property type="match status" value="1"/>
</dbReference>
<accession>A0A2N5CXJ4</accession>
<dbReference type="SUPFAM" id="SSF51556">
    <property type="entry name" value="Metallo-dependent hydrolases"/>
    <property type="match status" value="1"/>
</dbReference>
<organism evidence="4 5">
    <name type="scientific">Caulobacter flavus</name>
    <dbReference type="NCBI Taxonomy" id="1679497"/>
    <lineage>
        <taxon>Bacteria</taxon>
        <taxon>Pseudomonadati</taxon>
        <taxon>Pseudomonadota</taxon>
        <taxon>Alphaproteobacteria</taxon>
        <taxon>Caulobacterales</taxon>
        <taxon>Caulobacteraceae</taxon>
        <taxon>Caulobacter</taxon>
    </lineage>
</organism>
<dbReference type="KEGG" id="cfh:C1707_14130"/>
<name>A0A2N5CXJ4_9CAUL</name>
<sequence length="305" mass="33221">MAYAGPIIDAHMHLWDLDKHYYSWLQDDPLPNNPAGDMALIAGKNYLPADYAADALPWRVQSLVHVECGLPTDKQLSETDWLEGLIAAPHPIGAPIGAIVAGANLDDPAVEALLEAHASRPHVRGVRQIVNFHKDPAKTYGPSDLLLSDQWRAGFALLAKYGLSFDLQLYPSQMETAAALADAHPDIPLIVNHAGMPTDRDEDGLALWRLGLAALAKRPNVTCKVSGLAMVDRAWTVESLRPFVLHVIETFGVERTMFASNFPVEKVHGSFDAFYSAYDAITAGFGDAERQRLFAGSAAAVYRIA</sequence>
<dbReference type="InterPro" id="IPR052350">
    <property type="entry name" value="Metallo-dep_Lactonases"/>
</dbReference>
<dbReference type="AlphaFoldDB" id="A0A2N5CXJ4"/>
<protein>
    <submittedName>
        <fullName evidence="4">Amidohydrolase</fullName>
    </submittedName>
</protein>
<reference evidence="4 5" key="1">
    <citation type="submission" date="2017-12" db="EMBL/GenBank/DDBJ databases">
        <title>The genome sequence of Caulobacter flavus CGMCC1 15093.</title>
        <authorList>
            <person name="Gao J."/>
            <person name="Mao X."/>
            <person name="Sun J."/>
        </authorList>
    </citation>
    <scope>NUCLEOTIDE SEQUENCE [LARGE SCALE GENOMIC DNA]</scope>
    <source>
        <strain evidence="4 5">CGMCC1 15093</strain>
    </source>
</reference>
<evidence type="ECO:0000313" key="4">
    <source>
        <dbReference type="EMBL" id="PLR18533.1"/>
    </source>
</evidence>
<dbReference type="EMBL" id="PJRQ01000009">
    <property type="protein sequence ID" value="PLR18533.1"/>
    <property type="molecule type" value="Genomic_DNA"/>
</dbReference>
<dbReference type="OrthoDB" id="9787654at2"/>
<evidence type="ECO:0000313" key="6">
    <source>
        <dbReference type="Proteomes" id="UP000281192"/>
    </source>
</evidence>
<dbReference type="EMBL" id="CP026100">
    <property type="protein sequence ID" value="AYV47306.1"/>
    <property type="molecule type" value="Genomic_DNA"/>
</dbReference>
<dbReference type="PANTHER" id="PTHR43569">
    <property type="entry name" value="AMIDOHYDROLASE"/>
    <property type="match status" value="1"/>
</dbReference>
<evidence type="ECO:0000313" key="3">
    <source>
        <dbReference type="EMBL" id="AYV47306.1"/>
    </source>
</evidence>
<gene>
    <name evidence="3" type="ORF">C1707_14130</name>
    <name evidence="4" type="ORF">CFHF_04775</name>
</gene>
<dbReference type="GO" id="GO:0016787">
    <property type="term" value="F:hydrolase activity"/>
    <property type="evidence" value="ECO:0007669"/>
    <property type="project" value="UniProtKB-KW"/>
</dbReference>
<evidence type="ECO:0000256" key="1">
    <source>
        <dbReference type="ARBA" id="ARBA00038310"/>
    </source>
</evidence>
<dbReference type="Proteomes" id="UP000281192">
    <property type="component" value="Chromosome"/>
</dbReference>
<dbReference type="Gene3D" id="3.20.20.140">
    <property type="entry name" value="Metal-dependent hydrolases"/>
    <property type="match status" value="1"/>
</dbReference>
<feature type="domain" description="Amidohydrolase-related" evidence="2">
    <location>
        <begin position="8"/>
        <end position="304"/>
    </location>
</feature>
<dbReference type="PANTHER" id="PTHR43569:SF1">
    <property type="entry name" value="BLL3371 PROTEIN"/>
    <property type="match status" value="1"/>
</dbReference>
<reference evidence="3 6" key="2">
    <citation type="submission" date="2018-01" db="EMBL/GenBank/DDBJ databases">
        <title>Complete genome sequence of Caulobacter flavus RHGG3.</title>
        <authorList>
            <person name="Yang E."/>
        </authorList>
    </citation>
    <scope>NUCLEOTIDE SEQUENCE [LARGE SCALE GENOMIC DNA]</scope>
    <source>
        <strain evidence="3 6">RHGG3</strain>
    </source>
</reference>
<keyword evidence="6" id="KW-1185">Reference proteome</keyword>
<comment type="similarity">
    <text evidence="1">Belongs to the metallo-dependent hydrolases superfamily.</text>
</comment>
<dbReference type="InterPro" id="IPR032466">
    <property type="entry name" value="Metal_Hydrolase"/>
</dbReference>
<dbReference type="InterPro" id="IPR006680">
    <property type="entry name" value="Amidohydro-rel"/>
</dbReference>